<dbReference type="Gene3D" id="2.130.10.10">
    <property type="entry name" value="YVTN repeat-like/Quinoprotein amine dehydrogenase"/>
    <property type="match status" value="2"/>
</dbReference>
<dbReference type="OrthoDB" id="189968at2759"/>
<dbReference type="InterPro" id="IPR015943">
    <property type="entry name" value="WD40/YVTN_repeat-like_dom_sf"/>
</dbReference>
<dbReference type="CDD" id="cd00200">
    <property type="entry name" value="WD40"/>
    <property type="match status" value="1"/>
</dbReference>
<dbReference type="Pfam" id="PF00400">
    <property type="entry name" value="WD40"/>
    <property type="match status" value="5"/>
</dbReference>
<keyword evidence="2 5" id="KW-0853">WD repeat</keyword>
<feature type="repeat" description="WD" evidence="5">
    <location>
        <begin position="168"/>
        <end position="209"/>
    </location>
</feature>
<feature type="repeat" description="WD" evidence="5">
    <location>
        <begin position="234"/>
        <end position="275"/>
    </location>
</feature>
<dbReference type="InterPro" id="IPR036322">
    <property type="entry name" value="WD40_repeat_dom_sf"/>
</dbReference>
<evidence type="ECO:0000256" key="4">
    <source>
        <dbReference type="ARBA" id="ARBA00023242"/>
    </source>
</evidence>
<dbReference type="GO" id="GO:0032040">
    <property type="term" value="C:small-subunit processome"/>
    <property type="evidence" value="ECO:0007669"/>
    <property type="project" value="TreeGrafter"/>
</dbReference>
<evidence type="ECO:0000256" key="3">
    <source>
        <dbReference type="ARBA" id="ARBA00022737"/>
    </source>
</evidence>
<reference evidence="7 8" key="1">
    <citation type="submission" date="2015-04" db="EMBL/GenBank/DDBJ databases">
        <title>Complete genome sequence of Schizopora paradoxa KUC8140, a cosmopolitan wood degrader in East Asia.</title>
        <authorList>
            <consortium name="DOE Joint Genome Institute"/>
            <person name="Min B."/>
            <person name="Park H."/>
            <person name="Jang Y."/>
            <person name="Kim J.-J."/>
            <person name="Kim K.H."/>
            <person name="Pangilinan J."/>
            <person name="Lipzen A."/>
            <person name="Riley R."/>
            <person name="Grigoriev I.V."/>
            <person name="Spatafora J.W."/>
            <person name="Choi I.-G."/>
        </authorList>
    </citation>
    <scope>NUCLEOTIDE SEQUENCE [LARGE SCALE GENOMIC DNA]</scope>
    <source>
        <strain evidence="7 8">KUC8140</strain>
    </source>
</reference>
<evidence type="ECO:0000256" key="1">
    <source>
        <dbReference type="ARBA" id="ARBA00004123"/>
    </source>
</evidence>
<feature type="region of interest" description="Disordered" evidence="6">
    <location>
        <begin position="542"/>
        <end position="562"/>
    </location>
</feature>
<feature type="region of interest" description="Disordered" evidence="6">
    <location>
        <begin position="1"/>
        <end position="75"/>
    </location>
</feature>
<feature type="compositionally biased region" description="Acidic residues" evidence="6">
    <location>
        <begin position="57"/>
        <end position="74"/>
    </location>
</feature>
<dbReference type="Proteomes" id="UP000053477">
    <property type="component" value="Unassembled WGS sequence"/>
</dbReference>
<dbReference type="SMART" id="SM00320">
    <property type="entry name" value="WD40"/>
    <property type="match status" value="6"/>
</dbReference>
<keyword evidence="3" id="KW-0677">Repeat</keyword>
<evidence type="ECO:0000256" key="6">
    <source>
        <dbReference type="SAM" id="MobiDB-lite"/>
    </source>
</evidence>
<dbReference type="FunFam" id="2.130.10.10:FF:000899">
    <property type="entry name" value="Chromosome 15, whole genome shotgun sequence"/>
    <property type="match status" value="1"/>
</dbReference>
<accession>A0A0H2RKK4</accession>
<evidence type="ECO:0000313" key="7">
    <source>
        <dbReference type="EMBL" id="KLO12510.1"/>
    </source>
</evidence>
<feature type="compositionally biased region" description="Polar residues" evidence="6">
    <location>
        <begin position="18"/>
        <end position="29"/>
    </location>
</feature>
<feature type="compositionally biased region" description="Polar residues" evidence="6">
    <location>
        <begin position="37"/>
        <end position="49"/>
    </location>
</feature>
<gene>
    <name evidence="7" type="ORF">SCHPADRAFT_915615</name>
</gene>
<dbReference type="InterPro" id="IPR001680">
    <property type="entry name" value="WD40_rpt"/>
</dbReference>
<dbReference type="FunCoup" id="A0A0H2RKK4">
    <property type="interactions" value="614"/>
</dbReference>
<name>A0A0H2RKK4_9AGAM</name>
<dbReference type="PROSITE" id="PS50082">
    <property type="entry name" value="WD_REPEATS_2"/>
    <property type="match status" value="3"/>
</dbReference>
<dbReference type="PANTHER" id="PTHR19865">
    <property type="entry name" value="U3 SMALL NUCLEOLAR RNA INTERACTING PROTEIN 2"/>
    <property type="match status" value="1"/>
</dbReference>
<sequence>MPDSFFVSQKTRKRKRSGNGSAEARNSSAGRKGKSISGKQQRQPPNSTKTKSRGRGDEEDSDVTPDDDLEGIDDLDLRAAEIDSHASGSDDDDELETPAEKRLRLAKLYIQSVKDDLAAEDGQVDAAALDKELISSRLKQDVMEHRGKLHKFIADSLDFSTEPSHLRTRGHRFPVTCSVASSDGKTLFSAGKDGCIAKWDLLTGKQVGYIRKRRSESVKGKGKGKQKAVDGEEFVGHSDEIWCLAMSDDGRWLVSGGKEKRIGVWNAEKFEPVKSLGGHKDSITGLVFRKATNQLYSASLDRSVKLFDLSPDIMGYVETFFGHQDSALSIDALRNETAVTCGGRDQTCRFWKVVESTQITFRGGGTSKVWDVVEGAVDGMEEDGEEVKAKGGDNKGEGAEKRYVEGSIDCVAMIDESTFVSGGDSGSICVWSMQKKKPVFTQPLAHGLQEMESATEGLIQTPRWITSLATLPYSDIVASGSWSGEIRFWKLEVNAKSSAGMPKPKPFSLVLLGSIPAPGIVNSLQILSLPQATIGQYTWTQRSEQRAPQDSRQNGVVANEAHRKTDSTMIVAGLGQEPRLGRWMRVKEGANVTKVFLLRGKGNDQSPSSI</sequence>
<dbReference type="InParanoid" id="A0A0H2RKK4"/>
<proteinExistence type="predicted"/>
<dbReference type="PANTHER" id="PTHR19865:SF0">
    <property type="entry name" value="U3 SMALL NUCLEOLAR RNA-INTERACTING PROTEIN 2"/>
    <property type="match status" value="1"/>
</dbReference>
<dbReference type="EMBL" id="KQ085976">
    <property type="protein sequence ID" value="KLO12510.1"/>
    <property type="molecule type" value="Genomic_DNA"/>
</dbReference>
<keyword evidence="4" id="KW-0539">Nucleus</keyword>
<protein>
    <submittedName>
        <fullName evidence="7">WD40 repeat-like protein</fullName>
    </submittedName>
</protein>
<comment type="subcellular location">
    <subcellularLocation>
        <location evidence="1">Nucleus</location>
    </subcellularLocation>
</comment>
<dbReference type="InterPro" id="IPR039241">
    <property type="entry name" value="Rrp9-like"/>
</dbReference>
<evidence type="ECO:0000256" key="2">
    <source>
        <dbReference type="ARBA" id="ARBA00022574"/>
    </source>
</evidence>
<organism evidence="7 8">
    <name type="scientific">Schizopora paradoxa</name>
    <dbReference type="NCBI Taxonomy" id="27342"/>
    <lineage>
        <taxon>Eukaryota</taxon>
        <taxon>Fungi</taxon>
        <taxon>Dikarya</taxon>
        <taxon>Basidiomycota</taxon>
        <taxon>Agaricomycotina</taxon>
        <taxon>Agaricomycetes</taxon>
        <taxon>Hymenochaetales</taxon>
        <taxon>Schizoporaceae</taxon>
        <taxon>Schizopora</taxon>
    </lineage>
</organism>
<dbReference type="GO" id="GO:0034511">
    <property type="term" value="F:U3 snoRNA binding"/>
    <property type="evidence" value="ECO:0007669"/>
    <property type="project" value="InterPro"/>
</dbReference>
<evidence type="ECO:0000313" key="8">
    <source>
        <dbReference type="Proteomes" id="UP000053477"/>
    </source>
</evidence>
<dbReference type="STRING" id="27342.A0A0H2RKK4"/>
<dbReference type="PROSITE" id="PS50294">
    <property type="entry name" value="WD_REPEATS_REGION"/>
    <property type="match status" value="2"/>
</dbReference>
<evidence type="ECO:0000256" key="5">
    <source>
        <dbReference type="PROSITE-ProRule" id="PRU00221"/>
    </source>
</evidence>
<keyword evidence="8" id="KW-1185">Reference proteome</keyword>
<feature type="repeat" description="WD" evidence="5">
    <location>
        <begin position="276"/>
        <end position="310"/>
    </location>
</feature>
<dbReference type="SUPFAM" id="SSF50978">
    <property type="entry name" value="WD40 repeat-like"/>
    <property type="match status" value="1"/>
</dbReference>
<dbReference type="AlphaFoldDB" id="A0A0H2RKK4"/>